<comment type="caution">
    <text evidence="2">The sequence shown here is derived from an EMBL/GenBank/DDBJ whole genome shotgun (WGS) entry which is preliminary data.</text>
</comment>
<dbReference type="EMBL" id="JAUEPS010000159">
    <property type="protein sequence ID" value="KAK0435226.1"/>
    <property type="molecule type" value="Genomic_DNA"/>
</dbReference>
<dbReference type="Proteomes" id="UP001175211">
    <property type="component" value="Unassembled WGS sequence"/>
</dbReference>
<keyword evidence="1" id="KW-1133">Transmembrane helix</keyword>
<keyword evidence="1" id="KW-0812">Transmembrane</keyword>
<sequence length="72" mass="8227">MLPGLLRGRPVVVNSLVLVLASQHLPWQLNQAIPNFTFLVSSLAVLVVRFIGMIHKVNMDWYIMNRSYFSDV</sequence>
<accession>A0AA39MHN2</accession>
<dbReference type="RefSeq" id="XP_060321920.1">
    <property type="nucleotide sequence ID" value="XM_060474956.1"/>
</dbReference>
<dbReference type="GeneID" id="85358504"/>
<name>A0AA39MHN2_ARMTA</name>
<feature type="transmembrane region" description="Helical" evidence="1">
    <location>
        <begin position="32"/>
        <end position="52"/>
    </location>
</feature>
<evidence type="ECO:0000313" key="3">
    <source>
        <dbReference type="Proteomes" id="UP001175211"/>
    </source>
</evidence>
<reference evidence="2" key="1">
    <citation type="submission" date="2023-06" db="EMBL/GenBank/DDBJ databases">
        <authorList>
            <consortium name="Lawrence Berkeley National Laboratory"/>
            <person name="Ahrendt S."/>
            <person name="Sahu N."/>
            <person name="Indic B."/>
            <person name="Wong-Bajracharya J."/>
            <person name="Merenyi Z."/>
            <person name="Ke H.-M."/>
            <person name="Monk M."/>
            <person name="Kocsube S."/>
            <person name="Drula E."/>
            <person name="Lipzen A."/>
            <person name="Balint B."/>
            <person name="Henrissat B."/>
            <person name="Andreopoulos B."/>
            <person name="Martin F.M."/>
            <person name="Harder C.B."/>
            <person name="Rigling D."/>
            <person name="Ford K.L."/>
            <person name="Foster G.D."/>
            <person name="Pangilinan J."/>
            <person name="Papanicolaou A."/>
            <person name="Barry K."/>
            <person name="LaButti K."/>
            <person name="Viragh M."/>
            <person name="Koriabine M."/>
            <person name="Yan M."/>
            <person name="Riley R."/>
            <person name="Champramary S."/>
            <person name="Plett K.L."/>
            <person name="Tsai I.J."/>
            <person name="Slot J."/>
            <person name="Sipos G."/>
            <person name="Plett J."/>
            <person name="Nagy L.G."/>
            <person name="Grigoriev I.V."/>
        </authorList>
    </citation>
    <scope>NUCLEOTIDE SEQUENCE</scope>
    <source>
        <strain evidence="2">CCBAS 213</strain>
    </source>
</reference>
<keyword evidence="1" id="KW-0472">Membrane</keyword>
<protein>
    <submittedName>
        <fullName evidence="2">Uncharacterized protein</fullName>
    </submittedName>
</protein>
<organism evidence="2 3">
    <name type="scientific">Armillaria tabescens</name>
    <name type="common">Ringless honey mushroom</name>
    <name type="synonym">Agaricus tabescens</name>
    <dbReference type="NCBI Taxonomy" id="1929756"/>
    <lineage>
        <taxon>Eukaryota</taxon>
        <taxon>Fungi</taxon>
        <taxon>Dikarya</taxon>
        <taxon>Basidiomycota</taxon>
        <taxon>Agaricomycotina</taxon>
        <taxon>Agaricomycetes</taxon>
        <taxon>Agaricomycetidae</taxon>
        <taxon>Agaricales</taxon>
        <taxon>Marasmiineae</taxon>
        <taxon>Physalacriaceae</taxon>
        <taxon>Desarmillaria</taxon>
    </lineage>
</organism>
<dbReference type="AlphaFoldDB" id="A0AA39MHN2"/>
<evidence type="ECO:0000256" key="1">
    <source>
        <dbReference type="SAM" id="Phobius"/>
    </source>
</evidence>
<proteinExistence type="predicted"/>
<evidence type="ECO:0000313" key="2">
    <source>
        <dbReference type="EMBL" id="KAK0435226.1"/>
    </source>
</evidence>
<keyword evidence="3" id="KW-1185">Reference proteome</keyword>
<gene>
    <name evidence="2" type="ORF">EV420DRAFT_1594186</name>
</gene>